<evidence type="ECO:0000313" key="1">
    <source>
        <dbReference type="EMBL" id="RPF46870.1"/>
    </source>
</evidence>
<evidence type="ECO:0000313" key="2">
    <source>
        <dbReference type="Proteomes" id="UP000282654"/>
    </source>
</evidence>
<gene>
    <name evidence="1" type="ORF">EDD75_1131</name>
</gene>
<sequence>MEKQDGHRVAIFTCAGGSNTGQTANAAGVKLAQAGLGYLACLAGVGAGAENTLKKLAQAQKVVVIDGCPVACAKGMLEKAGVKVDCHVEVMALGVKKDLGVLVPDPAAVARVCEAVKEEMERRGSKAE</sequence>
<dbReference type="Pfam" id="PF08859">
    <property type="entry name" value="DGC"/>
    <property type="match status" value="1"/>
</dbReference>
<dbReference type="PIRSF" id="PIRSF037181">
    <property type="entry name" value="DGC"/>
    <property type="match status" value="1"/>
</dbReference>
<dbReference type="OrthoDB" id="1682385at2"/>
<reference evidence="1 2" key="1">
    <citation type="submission" date="2018-11" db="EMBL/GenBank/DDBJ databases">
        <title>Genomic Encyclopedia of Type Strains, Phase IV (KMG-IV): sequencing the most valuable type-strain genomes for metagenomic binning, comparative biology and taxonomic classification.</title>
        <authorList>
            <person name="Goeker M."/>
        </authorList>
    </citation>
    <scope>NUCLEOTIDE SEQUENCE [LARGE SCALE GENOMIC DNA]</scope>
    <source>
        <strain evidence="1 2">DSM 102936</strain>
    </source>
</reference>
<dbReference type="EMBL" id="RKRE01000002">
    <property type="protein sequence ID" value="RPF46870.1"/>
    <property type="molecule type" value="Genomic_DNA"/>
</dbReference>
<protein>
    <submittedName>
        <fullName evidence="1">DGC domain-containing protein</fullName>
    </submittedName>
</protein>
<accession>A0A3N5ATA2</accession>
<name>A0A3N5ATA2_9THEO</name>
<comment type="caution">
    <text evidence="1">The sequence shown here is derived from an EMBL/GenBank/DDBJ whole genome shotgun (WGS) entry which is preliminary data.</text>
</comment>
<keyword evidence="2" id="KW-1185">Reference proteome</keyword>
<dbReference type="Proteomes" id="UP000282654">
    <property type="component" value="Unassembled WGS sequence"/>
</dbReference>
<dbReference type="AlphaFoldDB" id="A0A3N5ATA2"/>
<proteinExistence type="predicted"/>
<organism evidence="1 2">
    <name type="scientific">Thermodesulfitimonas autotrophica</name>
    <dbReference type="NCBI Taxonomy" id="1894989"/>
    <lineage>
        <taxon>Bacteria</taxon>
        <taxon>Bacillati</taxon>
        <taxon>Bacillota</taxon>
        <taxon>Clostridia</taxon>
        <taxon>Thermoanaerobacterales</taxon>
        <taxon>Thermoanaerobacteraceae</taxon>
        <taxon>Thermodesulfitimonas</taxon>
    </lineage>
</organism>
<dbReference type="InterPro" id="IPR014958">
    <property type="entry name" value="DGC"/>
</dbReference>
<dbReference type="RefSeq" id="WP_123929286.1">
    <property type="nucleotide sequence ID" value="NZ_RKRE01000002.1"/>
</dbReference>